<sequence length="205" mass="23093">MTNQYQRGFTLIETMISMLLGLIILGGTITAYQMISDLREQRDAYYQLQDELMYIHRELSSTVKVAKSVEIKDKGDSLLLNSYPVDDKIECPSFDDGSDYITWMEVGGDNNDRTFKCKAGDERKGLNILPLHSEGNASEEEGAEERAGISSISFECPSYESCGPDEKLKSVVAIVDYYDRKCDPDNKSCKKKTLNFHLSTRNPEG</sequence>
<keyword evidence="1" id="KW-0472">Membrane</keyword>
<dbReference type="Proteomes" id="UP001596030">
    <property type="component" value="Unassembled WGS sequence"/>
</dbReference>
<accession>A0ABV9CXJ1</accession>
<evidence type="ECO:0000313" key="2">
    <source>
        <dbReference type="EMBL" id="MFC4537981.1"/>
    </source>
</evidence>
<evidence type="ECO:0000256" key="1">
    <source>
        <dbReference type="SAM" id="Phobius"/>
    </source>
</evidence>
<evidence type="ECO:0000313" key="3">
    <source>
        <dbReference type="Proteomes" id="UP001596030"/>
    </source>
</evidence>
<organism evidence="2 3">
    <name type="scientific">Chromohalobacter sarecensis</name>
    <dbReference type="NCBI Taxonomy" id="245294"/>
    <lineage>
        <taxon>Bacteria</taxon>
        <taxon>Pseudomonadati</taxon>
        <taxon>Pseudomonadota</taxon>
        <taxon>Gammaproteobacteria</taxon>
        <taxon>Oceanospirillales</taxon>
        <taxon>Halomonadaceae</taxon>
        <taxon>Chromohalobacter</taxon>
    </lineage>
</organism>
<dbReference type="PROSITE" id="PS00409">
    <property type="entry name" value="PROKAR_NTER_METHYL"/>
    <property type="match status" value="1"/>
</dbReference>
<dbReference type="NCBIfam" id="TIGR02532">
    <property type="entry name" value="IV_pilin_GFxxxE"/>
    <property type="match status" value="1"/>
</dbReference>
<proteinExistence type="predicted"/>
<name>A0ABV9CXJ1_9GAMM</name>
<keyword evidence="3" id="KW-1185">Reference proteome</keyword>
<keyword evidence="1" id="KW-0812">Transmembrane</keyword>
<protein>
    <submittedName>
        <fullName evidence="2">PilW family protein</fullName>
    </submittedName>
</protein>
<reference evidence="3" key="1">
    <citation type="journal article" date="2019" name="Int. J. Syst. Evol. Microbiol.">
        <title>The Global Catalogue of Microorganisms (GCM) 10K type strain sequencing project: providing services to taxonomists for standard genome sequencing and annotation.</title>
        <authorList>
            <consortium name="The Broad Institute Genomics Platform"/>
            <consortium name="The Broad Institute Genome Sequencing Center for Infectious Disease"/>
            <person name="Wu L."/>
            <person name="Ma J."/>
        </authorList>
    </citation>
    <scope>NUCLEOTIDE SEQUENCE [LARGE SCALE GENOMIC DNA]</scope>
    <source>
        <strain evidence="3">CGMCC 1.12121</strain>
    </source>
</reference>
<dbReference type="RefSeq" id="WP_246976171.1">
    <property type="nucleotide sequence ID" value="NZ_JAKGAN010000010.1"/>
</dbReference>
<keyword evidence="1" id="KW-1133">Transmembrane helix</keyword>
<feature type="transmembrane region" description="Helical" evidence="1">
    <location>
        <begin position="12"/>
        <end position="32"/>
    </location>
</feature>
<dbReference type="EMBL" id="JBHSEU010000009">
    <property type="protein sequence ID" value="MFC4537981.1"/>
    <property type="molecule type" value="Genomic_DNA"/>
</dbReference>
<comment type="caution">
    <text evidence="2">The sequence shown here is derived from an EMBL/GenBank/DDBJ whole genome shotgun (WGS) entry which is preliminary data.</text>
</comment>
<dbReference type="InterPro" id="IPR012902">
    <property type="entry name" value="N_methyl_site"/>
</dbReference>
<dbReference type="Pfam" id="PF07963">
    <property type="entry name" value="N_methyl"/>
    <property type="match status" value="1"/>
</dbReference>
<gene>
    <name evidence="2" type="ORF">ACFO0U_04180</name>
</gene>